<dbReference type="AlphaFoldDB" id="A0A8H4FR11"/>
<organism evidence="3 4">
    <name type="scientific">Colletotrichum gloeosporioides</name>
    <name type="common">Anthracnose fungus</name>
    <name type="synonym">Glomerella cingulata</name>
    <dbReference type="NCBI Taxonomy" id="474922"/>
    <lineage>
        <taxon>Eukaryota</taxon>
        <taxon>Fungi</taxon>
        <taxon>Dikarya</taxon>
        <taxon>Ascomycota</taxon>
        <taxon>Pezizomycotina</taxon>
        <taxon>Sordariomycetes</taxon>
        <taxon>Hypocreomycetidae</taxon>
        <taxon>Glomerellales</taxon>
        <taxon>Glomerellaceae</taxon>
        <taxon>Colletotrichum</taxon>
        <taxon>Colletotrichum gloeosporioides species complex</taxon>
    </lineage>
</organism>
<feature type="transmembrane region" description="Helical" evidence="1">
    <location>
        <begin position="71"/>
        <end position="95"/>
    </location>
</feature>
<evidence type="ECO:0000313" key="3">
    <source>
        <dbReference type="EMBL" id="KAF3811295.1"/>
    </source>
</evidence>
<feature type="transmembrane region" description="Helical" evidence="1">
    <location>
        <begin position="127"/>
        <end position="144"/>
    </location>
</feature>
<dbReference type="RefSeq" id="XP_045270454.1">
    <property type="nucleotide sequence ID" value="XM_045401725.1"/>
</dbReference>
<dbReference type="Proteomes" id="UP000613401">
    <property type="component" value="Unassembled WGS sequence"/>
</dbReference>
<keyword evidence="1" id="KW-1133">Transmembrane helix</keyword>
<keyword evidence="4" id="KW-1185">Reference proteome</keyword>
<dbReference type="GeneID" id="69008780"/>
<dbReference type="Pfam" id="PF20237">
    <property type="entry name" value="DUF6594"/>
    <property type="match status" value="1"/>
</dbReference>
<comment type="caution">
    <text evidence="3">The sequence shown here is derived from an EMBL/GenBank/DDBJ whole genome shotgun (WGS) entry which is preliminary data.</text>
</comment>
<name>A0A8H4FR11_COLGL</name>
<protein>
    <recommendedName>
        <fullName evidence="2">DUF6594 domain-containing protein</fullName>
    </recommendedName>
</protein>
<proteinExistence type="predicted"/>
<reference evidence="3" key="1">
    <citation type="journal article" date="2020" name="Phytopathology">
        <title>Genome sequence and comparative analysis of Colletotrichum gloeosporioides isolated from Liriodendron leaves.</title>
        <authorList>
            <person name="Fu F.F."/>
            <person name="Hao Z."/>
            <person name="Wang P."/>
            <person name="Lu Y."/>
            <person name="Xue L.J."/>
            <person name="Wei G."/>
            <person name="Tian Y."/>
            <person name="Baishi H."/>
            <person name="Xu H."/>
            <person name="Shi J."/>
            <person name="Cheng T."/>
            <person name="Wang G."/>
            <person name="Yi Y."/>
            <person name="Chen J."/>
        </authorList>
    </citation>
    <scope>NUCLEOTIDE SEQUENCE</scope>
    <source>
        <strain evidence="3">Lc1</strain>
    </source>
</reference>
<reference evidence="3" key="2">
    <citation type="submission" date="2020-03" db="EMBL/GenBank/DDBJ databases">
        <authorList>
            <person name="Fu F.-F."/>
            <person name="Chen J."/>
        </authorList>
    </citation>
    <scope>NUCLEOTIDE SEQUENCE</scope>
    <source>
        <strain evidence="3">Lc1</strain>
    </source>
</reference>
<dbReference type="EMBL" id="WVTB01000007">
    <property type="protein sequence ID" value="KAF3811295.1"/>
    <property type="molecule type" value="Genomic_DNA"/>
</dbReference>
<accession>A0A8H4FR11</accession>
<feature type="transmembrane region" description="Helical" evidence="1">
    <location>
        <begin position="101"/>
        <end position="120"/>
    </location>
</feature>
<keyword evidence="1" id="KW-0812">Transmembrane</keyword>
<sequence>MLINDQAVKSLHEVWYHEYCNIARNNKDELAYLNHPSDFVNTVTDPLWLAFEAWLYKLPSFLLASTATMRFLFKTLFVCFYAFLLPIPVILFSLVQDMSRAATVGLLASFMTLFSAPMALRPSKADSMLLGVCAYAAVLVALLANV</sequence>
<keyword evidence="1" id="KW-0472">Membrane</keyword>
<feature type="domain" description="DUF6594" evidence="2">
    <location>
        <begin position="8"/>
        <end position="140"/>
    </location>
</feature>
<gene>
    <name evidence="3" type="ORF">GCG54_00001611</name>
</gene>
<evidence type="ECO:0000259" key="2">
    <source>
        <dbReference type="Pfam" id="PF20237"/>
    </source>
</evidence>
<evidence type="ECO:0000313" key="4">
    <source>
        <dbReference type="Proteomes" id="UP000613401"/>
    </source>
</evidence>
<evidence type="ECO:0000256" key="1">
    <source>
        <dbReference type="SAM" id="Phobius"/>
    </source>
</evidence>
<dbReference type="InterPro" id="IPR046529">
    <property type="entry name" value="DUF6594"/>
</dbReference>